<feature type="compositionally biased region" description="Acidic residues" evidence="2">
    <location>
        <begin position="1110"/>
        <end position="1119"/>
    </location>
</feature>
<reference evidence="6 7" key="1">
    <citation type="submission" date="2018-02" db="EMBL/GenBank/DDBJ databases">
        <title>Genome sequence of the basidiomycete white-rot fungus Phlebia centrifuga.</title>
        <authorList>
            <person name="Granchi Z."/>
            <person name="Peng M."/>
            <person name="de Vries R.P."/>
            <person name="Hilden K."/>
            <person name="Makela M.R."/>
            <person name="Grigoriev I."/>
            <person name="Riley R."/>
        </authorList>
    </citation>
    <scope>NUCLEOTIDE SEQUENCE [LARGE SCALE GENOMIC DNA]</scope>
    <source>
        <strain evidence="6 7">FBCC195</strain>
    </source>
</reference>
<protein>
    <recommendedName>
        <fullName evidence="1">ATP-dependent DNA helicase</fullName>
        <ecNumber evidence="1">5.6.2.3</ecNumber>
    </recommendedName>
</protein>
<keyword evidence="1" id="KW-0234">DNA repair</keyword>
<evidence type="ECO:0000256" key="1">
    <source>
        <dbReference type="RuleBase" id="RU363044"/>
    </source>
</evidence>
<keyword evidence="1" id="KW-0233">DNA recombination</keyword>
<gene>
    <name evidence="6" type="ORF">PHLCEN_2v4187</name>
</gene>
<evidence type="ECO:0000259" key="3">
    <source>
        <dbReference type="Pfam" id="PF05970"/>
    </source>
</evidence>
<dbReference type="OrthoDB" id="2801422at2759"/>
<dbReference type="Pfam" id="PF20209">
    <property type="entry name" value="DUF6570"/>
    <property type="match status" value="1"/>
</dbReference>
<keyword evidence="1" id="KW-0227">DNA damage</keyword>
<dbReference type="EMBL" id="MLYV02000424">
    <property type="protein sequence ID" value="PSR99173.1"/>
    <property type="molecule type" value="Genomic_DNA"/>
</dbReference>
<evidence type="ECO:0000313" key="7">
    <source>
        <dbReference type="Proteomes" id="UP000186601"/>
    </source>
</evidence>
<dbReference type="GO" id="GO:0043139">
    <property type="term" value="F:5'-3' DNA helicase activity"/>
    <property type="evidence" value="ECO:0007669"/>
    <property type="project" value="UniProtKB-EC"/>
</dbReference>
<dbReference type="InterPro" id="IPR025476">
    <property type="entry name" value="Helitron_helicase-like"/>
</dbReference>
<feature type="compositionally biased region" description="Basic and acidic residues" evidence="2">
    <location>
        <begin position="1010"/>
        <end position="1026"/>
    </location>
</feature>
<keyword evidence="1" id="KW-0547">Nucleotide-binding</keyword>
<dbReference type="Proteomes" id="UP000186601">
    <property type="component" value="Unassembled WGS sequence"/>
</dbReference>
<sequence length="1935" mass="217728">MADLNVEVLVVLTIVELKAAIAGHLLVPRAEKDRKDRLVAYVVANTDADLQAELLERCAAKAALQQDTQRSRKRKRVLAARTLRRDQRLRYIETQEQCDPCRYMDLPSELKLRDCFSAFIEVTSNSAVQHVICGICAQEVNRIEADIQCIPIADLPNAHRLIPCRSHPAHDLYNENFLLEPEGVMITDEGTTQSVNVCSDCMKSLQSSNDAPPSLSLANNLWIGRVPWELQVLTVPEQLLVALVYPRVFVFKLYPKDKDFRSNQATLQSGMRGNVSTFEQDIEGIAHMVDGKLMPRPLDILSSIITVTYIGKGTLAKHSLHSTFRVRRGAVRAALHWLKVHNTKYYGDIQIDKEMLRTIPEDDVPDKIVDVIRQSTDVGIVDEEHAGYVPDDDSGAANDEPDVIPLQVSGSVDTDLTKMSTSELMMWGLANLWKDGGEGGYSVRHGRQPVRDFPPRTADNVAETEDNQAVVLNYFERAFPCLFPYGFGGIEGERVVRVDFSTHVKWALQYHDRRFRKHQTFPFVAFGIKQKRQALSHACIQMSRRDFEHDALLMSNITVQRLEKARVEEEKGLPITDPVVLLLRKHVHATAGRVVGTDHSRFRLRSEIRATSIAHGPPALWNTINPNDANDPLAQVFTGAQIDLDNFIATMGPDRDQRARNIASDPYGAAKFFHFMIQAILETLMHVKVSKYQVKSGPGIFGEVAAYFGTVESQGRGTLHLHMLIWLKNAPRAEELAELLKTDEFRQKMTGFIKANVRAYCAGLETSASVKAIPSDQSIGYSRPPNPNSATFEADTRLMEVRLARTLQVHTCKIRRCLVPNKNGLLVCKCKAPWATAMEDFVKESGEWGPKRMYGFVNGYCPAILLYARCNNDCKLLTNGRETKNISWYVTGYAAKKQGRQHNSSAILAQGYAYHDKHHRADYVDELRDRQRLLIFRLVHAINKEQELSAPMVMSYLMGWGNVYQSHQYTSVFWSSFVRALLKGFPNILMPNLQSESTPHSEVVETHVAGDTHDNGEMDVEQRDEQVGEDADNESGNRQINQDSDDMITLKINTDGQLHMKSQVVDYQYRGPELSTYNVHDFFTDTYETTLSMRTPPRPRASSSTHVDDELIDSEDDEADQHRAGRDYNVRAKYQPPHPCAGSKQRVVRTPLHRNVVNYAGRFFPSRHDPTTHPFYCASLLFLLKPWRNLCTDLKPPEQSWEAAFEYFEANASDRIQRTISGIQYFHDCRTAAQDRANDDLPLDDSEEPRTGDIVVGGDDMEMGEDFVEPDTMITEEVVARVLQSQVPPGELQHAKHAVEVAKGAKLFGGNNFEWNVPQGDVLNAVGGDLAQLLKWKEQMSRDVQRVNGEAVVPGTVSNQTADIGSVEQLNADALDTAPAVQINTAIHSGEGTLSAVNPAELKDEQFQAFDIIRWHLSETIAGNNPPPLRMILYGEGGTGKSKVIQTITQEFTFCGVESMLAKAAYTGVAASLIDGKTTHTVAALSVKESESQGVTDDAKAKLQTFWKIKRYLIVDEFSMLGKTHVERMERHIAIGKVSGEGHQEGTTWGGVNVIFCGDLHQFLPVAQGKTEFLFHPLYGSTTGRRLYEEFTTVVVLREQMRVTDEVWRDVLVHLRRGEFRRRHIKILRKLVLKPCCAEDNPDFTQAPWDTVSLVTPRHAVRNLWNENAACEFCAKTKAQLFVCAAEDSVHTGRNRSKEVSLAERYAIACRYKTEKRRRKKDLPVQVELAIGMRVLVTENLETDLDLTNGARGEIVKIVLHPDEPEVGDGVVHLQFLPSYVLVKMSRTRASTLPGLNEGVVPVEPVTSTMKIKLNTRSGKTIQRTVHRRQFPITPAYAFTDYRSQGQTLPYVIVEIASPPTGTLNLFNLYVALSRSAGRHSIRLLRDFDEELFRQSHDPELLIEDERLDTLDIATKIWWQQMGGENQMAVARTIV</sequence>
<keyword evidence="1" id="KW-0378">Hydrolase</keyword>
<organism evidence="6 7">
    <name type="scientific">Hermanssonia centrifuga</name>
    <dbReference type="NCBI Taxonomy" id="98765"/>
    <lineage>
        <taxon>Eukaryota</taxon>
        <taxon>Fungi</taxon>
        <taxon>Dikarya</taxon>
        <taxon>Basidiomycota</taxon>
        <taxon>Agaricomycotina</taxon>
        <taxon>Agaricomycetes</taxon>
        <taxon>Polyporales</taxon>
        <taxon>Meruliaceae</taxon>
        <taxon>Hermanssonia</taxon>
    </lineage>
</organism>
<dbReference type="GO" id="GO:0005524">
    <property type="term" value="F:ATP binding"/>
    <property type="evidence" value="ECO:0007669"/>
    <property type="project" value="UniProtKB-KW"/>
</dbReference>
<dbReference type="Pfam" id="PF05970">
    <property type="entry name" value="PIF1"/>
    <property type="match status" value="1"/>
</dbReference>
<dbReference type="PANTHER" id="PTHR47642">
    <property type="entry name" value="ATP-DEPENDENT DNA HELICASE"/>
    <property type="match status" value="1"/>
</dbReference>
<evidence type="ECO:0000313" key="6">
    <source>
        <dbReference type="EMBL" id="PSR99173.1"/>
    </source>
</evidence>
<comment type="caution">
    <text evidence="6">The sequence shown here is derived from an EMBL/GenBank/DDBJ whole genome shotgun (WGS) entry which is preliminary data.</text>
</comment>
<evidence type="ECO:0000259" key="4">
    <source>
        <dbReference type="Pfam" id="PF14214"/>
    </source>
</evidence>
<feature type="domain" description="DNA helicase Pif1-like DEAD-box helicase" evidence="3">
    <location>
        <begin position="1428"/>
        <end position="1606"/>
    </location>
</feature>
<dbReference type="GO" id="GO:0006310">
    <property type="term" value="P:DNA recombination"/>
    <property type="evidence" value="ECO:0007669"/>
    <property type="project" value="UniProtKB-KW"/>
</dbReference>
<comment type="catalytic activity">
    <reaction evidence="1">
        <text>ATP + H2O = ADP + phosphate + H(+)</text>
        <dbReference type="Rhea" id="RHEA:13065"/>
        <dbReference type="ChEBI" id="CHEBI:15377"/>
        <dbReference type="ChEBI" id="CHEBI:15378"/>
        <dbReference type="ChEBI" id="CHEBI:30616"/>
        <dbReference type="ChEBI" id="CHEBI:43474"/>
        <dbReference type="ChEBI" id="CHEBI:456216"/>
        <dbReference type="EC" id="5.6.2.3"/>
    </reaction>
</comment>
<evidence type="ECO:0000259" key="5">
    <source>
        <dbReference type="Pfam" id="PF20209"/>
    </source>
</evidence>
<dbReference type="GO" id="GO:0006281">
    <property type="term" value="P:DNA repair"/>
    <property type="evidence" value="ECO:0007669"/>
    <property type="project" value="UniProtKB-KW"/>
</dbReference>
<dbReference type="InterPro" id="IPR046700">
    <property type="entry name" value="DUF6570"/>
</dbReference>
<keyword evidence="1" id="KW-0067">ATP-binding</keyword>
<dbReference type="STRING" id="98765.A0A2R6PZ14"/>
<proteinExistence type="inferred from homology"/>
<dbReference type="InterPro" id="IPR027417">
    <property type="entry name" value="P-loop_NTPase"/>
</dbReference>
<dbReference type="SUPFAM" id="SSF52540">
    <property type="entry name" value="P-loop containing nucleoside triphosphate hydrolases"/>
    <property type="match status" value="2"/>
</dbReference>
<keyword evidence="1" id="KW-0347">Helicase</keyword>
<comment type="cofactor">
    <cofactor evidence="1">
        <name>Mg(2+)</name>
        <dbReference type="ChEBI" id="CHEBI:18420"/>
    </cofactor>
</comment>
<dbReference type="InterPro" id="IPR010285">
    <property type="entry name" value="DNA_helicase_pif1-like_DEAD"/>
</dbReference>
<feature type="region of interest" description="Disordered" evidence="2">
    <location>
        <begin position="1091"/>
        <end position="1122"/>
    </location>
</feature>
<dbReference type="InterPro" id="IPR051055">
    <property type="entry name" value="PIF1_helicase"/>
</dbReference>
<dbReference type="EC" id="5.6.2.3" evidence="1"/>
<accession>A0A2R6PZ14</accession>
<feature type="region of interest" description="Disordered" evidence="2">
    <location>
        <begin position="1010"/>
        <end position="1044"/>
    </location>
</feature>
<dbReference type="Gene3D" id="3.40.50.300">
    <property type="entry name" value="P-loop containing nucleotide triphosphate hydrolases"/>
    <property type="match status" value="1"/>
</dbReference>
<comment type="similarity">
    <text evidence="1">Belongs to the helicase family.</text>
</comment>
<dbReference type="Pfam" id="PF14214">
    <property type="entry name" value="Helitron_like_N"/>
    <property type="match status" value="1"/>
</dbReference>
<feature type="domain" description="Helitron helicase-like" evidence="4">
    <location>
        <begin position="503"/>
        <end position="725"/>
    </location>
</feature>
<name>A0A2R6PZ14_9APHY</name>
<keyword evidence="7" id="KW-1185">Reference proteome</keyword>
<evidence type="ECO:0000256" key="2">
    <source>
        <dbReference type="SAM" id="MobiDB-lite"/>
    </source>
</evidence>
<dbReference type="GO" id="GO:0016887">
    <property type="term" value="F:ATP hydrolysis activity"/>
    <property type="evidence" value="ECO:0007669"/>
    <property type="project" value="RHEA"/>
</dbReference>
<feature type="domain" description="DUF6570" evidence="5">
    <location>
        <begin position="212"/>
        <end position="356"/>
    </location>
</feature>
<dbReference type="GO" id="GO:0000723">
    <property type="term" value="P:telomere maintenance"/>
    <property type="evidence" value="ECO:0007669"/>
    <property type="project" value="InterPro"/>
</dbReference>